<comment type="caution">
    <text evidence="1">The sequence shown here is derived from an EMBL/GenBank/DDBJ whole genome shotgun (WGS) entry which is preliminary data.</text>
</comment>
<gene>
    <name evidence="1" type="ORF">B0F90DRAFT_1733234</name>
</gene>
<evidence type="ECO:0000313" key="2">
    <source>
        <dbReference type="Proteomes" id="UP001203297"/>
    </source>
</evidence>
<evidence type="ECO:0000313" key="1">
    <source>
        <dbReference type="EMBL" id="KAI0298361.1"/>
    </source>
</evidence>
<dbReference type="Proteomes" id="UP001203297">
    <property type="component" value="Unassembled WGS sequence"/>
</dbReference>
<reference evidence="1" key="1">
    <citation type="journal article" date="2022" name="New Phytol.">
        <title>Evolutionary transition to the ectomycorrhizal habit in the genomes of a hyperdiverse lineage of mushroom-forming fungi.</title>
        <authorList>
            <person name="Looney B."/>
            <person name="Miyauchi S."/>
            <person name="Morin E."/>
            <person name="Drula E."/>
            <person name="Courty P.E."/>
            <person name="Kohler A."/>
            <person name="Kuo A."/>
            <person name="LaButti K."/>
            <person name="Pangilinan J."/>
            <person name="Lipzen A."/>
            <person name="Riley R."/>
            <person name="Andreopoulos W."/>
            <person name="He G."/>
            <person name="Johnson J."/>
            <person name="Nolan M."/>
            <person name="Tritt A."/>
            <person name="Barry K.W."/>
            <person name="Grigoriev I.V."/>
            <person name="Nagy L.G."/>
            <person name="Hibbett D."/>
            <person name="Henrissat B."/>
            <person name="Matheny P.B."/>
            <person name="Labbe J."/>
            <person name="Martin F.M."/>
        </authorList>
    </citation>
    <scope>NUCLEOTIDE SEQUENCE</scope>
    <source>
        <strain evidence="1">BPL690</strain>
    </source>
</reference>
<accession>A0AAD4QL21</accession>
<keyword evidence="2" id="KW-1185">Reference proteome</keyword>
<proteinExistence type="predicted"/>
<dbReference type="EMBL" id="WTXG01000029">
    <property type="protein sequence ID" value="KAI0298361.1"/>
    <property type="molecule type" value="Genomic_DNA"/>
</dbReference>
<sequence length="54" mass="5765">MSEYPTEEWIRIQLIPGGFLIIPLGQSNGIKALRLTETDASMCGISGSAQGSII</sequence>
<name>A0AAD4QL21_9AGAM</name>
<dbReference type="AlphaFoldDB" id="A0AAD4QL21"/>
<organism evidence="1 2">
    <name type="scientific">Multifurca ochricompacta</name>
    <dbReference type="NCBI Taxonomy" id="376703"/>
    <lineage>
        <taxon>Eukaryota</taxon>
        <taxon>Fungi</taxon>
        <taxon>Dikarya</taxon>
        <taxon>Basidiomycota</taxon>
        <taxon>Agaricomycotina</taxon>
        <taxon>Agaricomycetes</taxon>
        <taxon>Russulales</taxon>
        <taxon>Russulaceae</taxon>
        <taxon>Multifurca</taxon>
    </lineage>
</organism>
<protein>
    <submittedName>
        <fullName evidence="1">Uncharacterized protein</fullName>
    </submittedName>
</protein>